<dbReference type="AlphaFoldDB" id="C6MAG6"/>
<reference evidence="1 3" key="1">
    <citation type="submission" date="2009-07" db="EMBL/GenBank/DDBJ databases">
        <authorList>
            <person name="Weinstock G."/>
            <person name="Sodergren E."/>
            <person name="Clifton S."/>
            <person name="Fulton L."/>
            <person name="Fulton B."/>
            <person name="Courtney L."/>
            <person name="Fronick C."/>
            <person name="Harrison M."/>
            <person name="Strong C."/>
            <person name="Farmer C."/>
            <person name="Delahaunty K."/>
            <person name="Markovic C."/>
            <person name="Hall O."/>
            <person name="Minx P."/>
            <person name="Tomlinson C."/>
            <person name="Mitreva M."/>
            <person name="Nelson J."/>
            <person name="Hou S."/>
            <person name="Wollam A."/>
            <person name="Pepin K.H."/>
            <person name="Johnson M."/>
            <person name="Bhonagiri V."/>
            <person name="Nash W.E."/>
            <person name="Warren W."/>
            <person name="Chinwalla A."/>
            <person name="Mardis E.R."/>
            <person name="Wilson R.K."/>
        </authorList>
    </citation>
    <scope>NUCLEOTIDE SEQUENCE [LARGE SCALE GENOMIC DNA]</scope>
    <source>
        <strain evidence="1 3">ATCC 29256</strain>
    </source>
</reference>
<dbReference type="SUPFAM" id="SSF47413">
    <property type="entry name" value="lambda repressor-like DNA-binding domains"/>
    <property type="match status" value="1"/>
</dbReference>
<dbReference type="GO" id="GO:0003677">
    <property type="term" value="F:DNA binding"/>
    <property type="evidence" value="ECO:0007669"/>
    <property type="project" value="InterPro"/>
</dbReference>
<proteinExistence type="predicted"/>
<accession>C6MAG6</accession>
<evidence type="ECO:0000313" key="2">
    <source>
        <dbReference type="EMBL" id="EET42700.1"/>
    </source>
</evidence>
<dbReference type="EMBL" id="ACKO02000040">
    <property type="protein sequence ID" value="EET42684.1"/>
    <property type="molecule type" value="Genomic_DNA"/>
</dbReference>
<dbReference type="InterPro" id="IPR010982">
    <property type="entry name" value="Lambda_DNA-bd_dom_sf"/>
</dbReference>
<sequence>MIKQGFDFIMFAQKDWLDLAKGRLHIRSDYALAKRWDVSASEVSQYRRDRLRLPLAVILDIAEVMRCDPMEIITGLEYRRCRERDRERIKSEHFRLMTKSNWYFKNAGNLPYKGGR</sequence>
<evidence type="ECO:0000313" key="1">
    <source>
        <dbReference type="EMBL" id="EET42684.1"/>
    </source>
</evidence>
<dbReference type="eggNOG" id="ENOG502ZR7M">
    <property type="taxonomic scope" value="Bacteria"/>
</dbReference>
<organism evidence="1 3">
    <name type="scientific">Neisseria sicca ATCC 29256</name>
    <dbReference type="NCBI Taxonomy" id="547045"/>
    <lineage>
        <taxon>Bacteria</taxon>
        <taxon>Pseudomonadati</taxon>
        <taxon>Pseudomonadota</taxon>
        <taxon>Betaproteobacteria</taxon>
        <taxon>Neisseriales</taxon>
        <taxon>Neisseriaceae</taxon>
        <taxon>Neisseria</taxon>
    </lineage>
</organism>
<dbReference type="EMBL" id="ACKO02000040">
    <property type="protein sequence ID" value="EET42700.1"/>
    <property type="molecule type" value="Genomic_DNA"/>
</dbReference>
<protein>
    <submittedName>
        <fullName evidence="1">Uncharacterized protein</fullName>
    </submittedName>
</protein>
<dbReference type="Gene3D" id="1.10.260.40">
    <property type="entry name" value="lambda repressor-like DNA-binding domains"/>
    <property type="match status" value="1"/>
</dbReference>
<evidence type="ECO:0000313" key="3">
    <source>
        <dbReference type="Proteomes" id="UP000005365"/>
    </source>
</evidence>
<comment type="caution">
    <text evidence="1">The sequence shown here is derived from an EMBL/GenBank/DDBJ whole genome shotgun (WGS) entry which is preliminary data.</text>
</comment>
<keyword evidence="3" id="KW-1185">Reference proteome</keyword>
<gene>
    <name evidence="1" type="ORF">NEISICOT_03548</name>
    <name evidence="2" type="ORF">NEISICOT_03564</name>
</gene>
<name>C6MAG6_NEISI</name>
<dbReference type="Proteomes" id="UP000005365">
    <property type="component" value="Unassembled WGS sequence"/>
</dbReference>
<dbReference type="RefSeq" id="WP_003762049.1">
    <property type="nucleotide sequence ID" value="NZ_ACKO02000040.1"/>
</dbReference>